<dbReference type="Proteomes" id="UP000594263">
    <property type="component" value="Unplaced"/>
</dbReference>
<organism evidence="1 2">
    <name type="scientific">Kalanchoe fedtschenkoi</name>
    <name type="common">Lavender scallops</name>
    <name type="synonym">South American air plant</name>
    <dbReference type="NCBI Taxonomy" id="63787"/>
    <lineage>
        <taxon>Eukaryota</taxon>
        <taxon>Viridiplantae</taxon>
        <taxon>Streptophyta</taxon>
        <taxon>Embryophyta</taxon>
        <taxon>Tracheophyta</taxon>
        <taxon>Spermatophyta</taxon>
        <taxon>Magnoliopsida</taxon>
        <taxon>eudicotyledons</taxon>
        <taxon>Gunneridae</taxon>
        <taxon>Pentapetalae</taxon>
        <taxon>Saxifragales</taxon>
        <taxon>Crassulaceae</taxon>
        <taxon>Kalanchoe</taxon>
    </lineage>
</organism>
<dbReference type="AlphaFoldDB" id="A0A7N0TZ49"/>
<evidence type="ECO:0000313" key="2">
    <source>
        <dbReference type="Proteomes" id="UP000594263"/>
    </source>
</evidence>
<reference evidence="1" key="1">
    <citation type="submission" date="2021-01" db="UniProtKB">
        <authorList>
            <consortium name="EnsemblPlants"/>
        </authorList>
    </citation>
    <scope>IDENTIFICATION</scope>
</reference>
<keyword evidence="2" id="KW-1185">Reference proteome</keyword>
<dbReference type="Gramene" id="Kaladp0048s0425.1.v1.1">
    <property type="protein sequence ID" value="Kaladp0048s0425.1.v1.1.CDS.1"/>
    <property type="gene ID" value="Kaladp0048s0425.v1.1"/>
</dbReference>
<dbReference type="EnsemblPlants" id="Kaladp0048s0425.1.v1.1">
    <property type="protein sequence ID" value="Kaladp0048s0425.1.v1.1.CDS.1"/>
    <property type="gene ID" value="Kaladp0048s0425.v1.1"/>
</dbReference>
<proteinExistence type="predicted"/>
<evidence type="ECO:0000313" key="1">
    <source>
        <dbReference type="EnsemblPlants" id="Kaladp0048s0425.1.v1.1.CDS.1"/>
    </source>
</evidence>
<sequence>MLMSIVNQSHHFKAILLPFSLDKSKIEDLVTIRKLVLLSLSMDPLLILIQLEVLIQFHKNSVS</sequence>
<protein>
    <submittedName>
        <fullName evidence="1">Uncharacterized protein</fullName>
    </submittedName>
</protein>
<accession>A0A7N0TZ49</accession>
<name>A0A7N0TZ49_KALFE</name>